<sequence>MRAMVNSVALRGLRAPTRAISTSALRMAQTQTPQQDLPRGTVEPGSQVDPQLGDYPAMPMHNQQFRPYSKKWWDTQDRRNFGETLHEQDDVLSMWSPDAYKTPGPLALRHFLIAAASIAGFASLLYVTQPDAPMLRKTFPREGLANELGGSVARVRRPLTQARIPEDLTSADEEAEDDEE</sequence>
<dbReference type="Pfam" id="PF05821">
    <property type="entry name" value="NDUF_B8"/>
    <property type="match status" value="1"/>
</dbReference>
<feature type="compositionally biased region" description="Acidic residues" evidence="1">
    <location>
        <begin position="169"/>
        <end position="180"/>
    </location>
</feature>
<dbReference type="AlphaFoldDB" id="A0AAF0E0W8"/>
<feature type="transmembrane region" description="Helical" evidence="2">
    <location>
        <begin position="107"/>
        <end position="127"/>
    </location>
</feature>
<evidence type="ECO:0000256" key="1">
    <source>
        <dbReference type="SAM" id="MobiDB-lite"/>
    </source>
</evidence>
<dbReference type="EMBL" id="CP119936">
    <property type="protein sequence ID" value="WFD03296.1"/>
    <property type="molecule type" value="Genomic_DNA"/>
</dbReference>
<reference evidence="3" key="1">
    <citation type="submission" date="2023-03" db="EMBL/GenBank/DDBJ databases">
        <title>Mating type loci evolution in Malassezia.</title>
        <authorList>
            <person name="Coelho M.A."/>
        </authorList>
    </citation>
    <scope>NUCLEOTIDE SEQUENCE</scope>
    <source>
        <strain evidence="3">CBS 7876</strain>
    </source>
</reference>
<dbReference type="InterPro" id="IPR008699">
    <property type="entry name" value="NDUFB8"/>
</dbReference>
<dbReference type="Proteomes" id="UP001214603">
    <property type="component" value="Chromosome 3"/>
</dbReference>
<name>A0AAF0E0W8_9BASI</name>
<evidence type="ECO:0000256" key="2">
    <source>
        <dbReference type="SAM" id="Phobius"/>
    </source>
</evidence>
<dbReference type="GO" id="GO:0005739">
    <property type="term" value="C:mitochondrion"/>
    <property type="evidence" value="ECO:0007669"/>
    <property type="project" value="InterPro"/>
</dbReference>
<keyword evidence="2" id="KW-0812">Transmembrane</keyword>
<protein>
    <submittedName>
        <fullName evidence="3">Uncharacterized protein</fullName>
    </submittedName>
</protein>
<feature type="region of interest" description="Disordered" evidence="1">
    <location>
        <begin position="158"/>
        <end position="180"/>
    </location>
</feature>
<accession>A0AAF0E0W8</accession>
<feature type="region of interest" description="Disordered" evidence="1">
    <location>
        <begin position="27"/>
        <end position="48"/>
    </location>
</feature>
<keyword evidence="2" id="KW-0472">Membrane</keyword>
<dbReference type="PANTHER" id="PTHR12840:SF1">
    <property type="entry name" value="NADH DEHYDROGENASE [UBIQUINONE] 1 BETA SUBCOMPLEX SUBUNIT 8, MITOCHONDRIAL"/>
    <property type="match status" value="1"/>
</dbReference>
<evidence type="ECO:0000313" key="3">
    <source>
        <dbReference type="EMBL" id="WFD03296.1"/>
    </source>
</evidence>
<proteinExistence type="predicted"/>
<keyword evidence="2" id="KW-1133">Transmembrane helix</keyword>
<dbReference type="PANTHER" id="PTHR12840">
    <property type="entry name" value="NADH-UBIQUINONE OXIDOREDUCTASE ASHI SUBUNIT"/>
    <property type="match status" value="1"/>
</dbReference>
<evidence type="ECO:0000313" key="4">
    <source>
        <dbReference type="Proteomes" id="UP001214603"/>
    </source>
</evidence>
<keyword evidence="4" id="KW-1185">Reference proteome</keyword>
<organism evidence="3 4">
    <name type="scientific">Malassezia obtusa</name>
    <dbReference type="NCBI Taxonomy" id="76774"/>
    <lineage>
        <taxon>Eukaryota</taxon>
        <taxon>Fungi</taxon>
        <taxon>Dikarya</taxon>
        <taxon>Basidiomycota</taxon>
        <taxon>Ustilaginomycotina</taxon>
        <taxon>Malasseziomycetes</taxon>
        <taxon>Malasseziales</taxon>
        <taxon>Malasseziaceae</taxon>
        <taxon>Malassezia</taxon>
    </lineage>
</organism>
<gene>
    <name evidence="3" type="ORF">MOBT1_001985</name>
</gene>